<reference evidence="2" key="1">
    <citation type="submission" date="2021-06" db="EMBL/GenBank/DDBJ databases">
        <authorList>
            <person name="Hodson N. C."/>
            <person name="Mongue J. A."/>
            <person name="Jaron S. K."/>
        </authorList>
    </citation>
    <scope>NUCLEOTIDE SEQUENCE</scope>
</reference>
<feature type="region of interest" description="Disordered" evidence="1">
    <location>
        <begin position="1"/>
        <end position="77"/>
    </location>
</feature>
<sequence>TIGGQQLVSLQQPDGHPNSNQIEPPNPAIQGPRGGNQPEHHQERELRYNPWVPTNVPVSTYTSQNPNPEDYLLAQHH</sequence>
<feature type="non-terminal residue" evidence="2">
    <location>
        <position position="1"/>
    </location>
</feature>
<evidence type="ECO:0000313" key="3">
    <source>
        <dbReference type="Proteomes" id="UP000708208"/>
    </source>
</evidence>
<evidence type="ECO:0000256" key="1">
    <source>
        <dbReference type="SAM" id="MobiDB-lite"/>
    </source>
</evidence>
<feature type="compositionally biased region" description="Polar residues" evidence="1">
    <location>
        <begin position="56"/>
        <end position="67"/>
    </location>
</feature>
<comment type="caution">
    <text evidence="2">The sequence shown here is derived from an EMBL/GenBank/DDBJ whole genome shotgun (WGS) entry which is preliminary data.</text>
</comment>
<dbReference type="Proteomes" id="UP000708208">
    <property type="component" value="Unassembled WGS sequence"/>
</dbReference>
<protein>
    <submittedName>
        <fullName evidence="2">Uncharacterized protein</fullName>
    </submittedName>
</protein>
<keyword evidence="3" id="KW-1185">Reference proteome</keyword>
<organism evidence="2 3">
    <name type="scientific">Allacma fusca</name>
    <dbReference type="NCBI Taxonomy" id="39272"/>
    <lineage>
        <taxon>Eukaryota</taxon>
        <taxon>Metazoa</taxon>
        <taxon>Ecdysozoa</taxon>
        <taxon>Arthropoda</taxon>
        <taxon>Hexapoda</taxon>
        <taxon>Collembola</taxon>
        <taxon>Symphypleona</taxon>
        <taxon>Sminthuridae</taxon>
        <taxon>Allacma</taxon>
    </lineage>
</organism>
<accession>A0A8J2KKP7</accession>
<feature type="compositionally biased region" description="Basic and acidic residues" evidence="1">
    <location>
        <begin position="38"/>
        <end position="47"/>
    </location>
</feature>
<evidence type="ECO:0000313" key="2">
    <source>
        <dbReference type="EMBL" id="CAG7786887.1"/>
    </source>
</evidence>
<proteinExistence type="predicted"/>
<name>A0A8J2KKP7_9HEXA</name>
<dbReference type="AlphaFoldDB" id="A0A8J2KKP7"/>
<feature type="compositionally biased region" description="Polar residues" evidence="1">
    <location>
        <begin position="1"/>
        <end position="23"/>
    </location>
</feature>
<dbReference type="EMBL" id="CAJVCH010328498">
    <property type="protein sequence ID" value="CAG7786887.1"/>
    <property type="molecule type" value="Genomic_DNA"/>
</dbReference>
<gene>
    <name evidence="2" type="ORF">AFUS01_LOCUS25436</name>
</gene>